<accession>A0A6B0SCH9</accession>
<feature type="coiled-coil region" evidence="1">
    <location>
        <begin position="8"/>
        <end position="49"/>
    </location>
</feature>
<dbReference type="InterPro" id="IPR028186">
    <property type="entry name" value="TMEM191B/C"/>
</dbReference>
<sequence length="113" mass="12748">MAEAQELLLQLQKDNRDGRLRKQELEELVRGLEAESESLTARLLDLSERERGPFLSRFSFRFLQFPSLTSLARAQGPALSRGGDDRAVQEGSCQCGIFGDNGFFCTRVRQVLL</sequence>
<name>A0A6B0SCH9_9CETA</name>
<proteinExistence type="predicted"/>
<keyword evidence="1" id="KW-0175">Coiled coil</keyword>
<dbReference type="PANTHER" id="PTHR38498:SF1">
    <property type="entry name" value="TRANSMEMBRANE PROTEIN 191B-RELATED"/>
    <property type="match status" value="1"/>
</dbReference>
<evidence type="ECO:0000313" key="3">
    <source>
        <dbReference type="Proteomes" id="UP000322234"/>
    </source>
</evidence>
<reference evidence="2" key="1">
    <citation type="submission" date="2019-10" db="EMBL/GenBank/DDBJ databases">
        <title>The sequence and de novo assembly of the wild yak genome.</title>
        <authorList>
            <person name="Liu Y."/>
        </authorList>
    </citation>
    <scope>NUCLEOTIDE SEQUENCE [LARGE SCALE GENOMIC DNA]</scope>
    <source>
        <strain evidence="2">WY2019</strain>
    </source>
</reference>
<gene>
    <name evidence="2" type="ORF">E5288_WYG019125</name>
</gene>
<protein>
    <submittedName>
        <fullName evidence="2">Uncharacterized protein</fullName>
    </submittedName>
</protein>
<dbReference type="EMBL" id="VBQZ03000198">
    <property type="protein sequence ID" value="MXQ97624.1"/>
    <property type="molecule type" value="Genomic_DNA"/>
</dbReference>
<dbReference type="AlphaFoldDB" id="A0A6B0SCH9"/>
<dbReference type="Proteomes" id="UP000322234">
    <property type="component" value="Unassembled WGS sequence"/>
</dbReference>
<evidence type="ECO:0000256" key="1">
    <source>
        <dbReference type="SAM" id="Coils"/>
    </source>
</evidence>
<comment type="caution">
    <text evidence="2">The sequence shown here is derived from an EMBL/GenBank/DDBJ whole genome shotgun (WGS) entry which is preliminary data.</text>
</comment>
<organism evidence="2 3">
    <name type="scientific">Bos mutus</name>
    <name type="common">wild yak</name>
    <dbReference type="NCBI Taxonomy" id="72004"/>
    <lineage>
        <taxon>Eukaryota</taxon>
        <taxon>Metazoa</taxon>
        <taxon>Chordata</taxon>
        <taxon>Craniata</taxon>
        <taxon>Vertebrata</taxon>
        <taxon>Euteleostomi</taxon>
        <taxon>Mammalia</taxon>
        <taxon>Eutheria</taxon>
        <taxon>Laurasiatheria</taxon>
        <taxon>Artiodactyla</taxon>
        <taxon>Ruminantia</taxon>
        <taxon>Pecora</taxon>
        <taxon>Bovidae</taxon>
        <taxon>Bovinae</taxon>
        <taxon>Bos</taxon>
    </lineage>
</organism>
<evidence type="ECO:0000313" key="2">
    <source>
        <dbReference type="EMBL" id="MXQ97624.1"/>
    </source>
</evidence>
<keyword evidence="3" id="KW-1185">Reference proteome</keyword>
<dbReference type="PANTHER" id="PTHR38498">
    <property type="entry name" value="TRANSMEMBRANE PROTEIN 191B-RELATED"/>
    <property type="match status" value="1"/>
</dbReference>